<evidence type="ECO:0000313" key="2">
    <source>
        <dbReference type="Proteomes" id="UP000325598"/>
    </source>
</evidence>
<gene>
    <name evidence="1" type="ORF">San01_00390</name>
</gene>
<evidence type="ECO:0000313" key="1">
    <source>
        <dbReference type="EMBL" id="GES27553.1"/>
    </source>
</evidence>
<proteinExistence type="predicted"/>
<keyword evidence="2" id="KW-1185">Reference proteome</keyword>
<organism evidence="1 2">
    <name type="scientific">Streptomyces angustmyceticus</name>
    <dbReference type="NCBI Taxonomy" id="285578"/>
    <lineage>
        <taxon>Bacteria</taxon>
        <taxon>Bacillati</taxon>
        <taxon>Actinomycetota</taxon>
        <taxon>Actinomycetes</taxon>
        <taxon>Kitasatosporales</taxon>
        <taxon>Streptomycetaceae</taxon>
        <taxon>Streptomyces</taxon>
    </lineage>
</organism>
<dbReference type="EMBL" id="BLAG01000004">
    <property type="protein sequence ID" value="GES27553.1"/>
    <property type="molecule type" value="Genomic_DNA"/>
</dbReference>
<name>A0A5J4L0E3_9ACTN</name>
<dbReference type="Proteomes" id="UP000325598">
    <property type="component" value="Unassembled WGS sequence"/>
</dbReference>
<dbReference type="AlphaFoldDB" id="A0A5J4L0E3"/>
<sequence>MSPGADAALARALRAAAAPISAADSSGEWATASMPVARATWGGQLPSATASAIGKEEGSLVAVPRMKMSSTRTATPGVWFAAGAAA</sequence>
<accession>A0A5J4L0E3</accession>
<reference evidence="1 2" key="1">
    <citation type="submission" date="2019-10" db="EMBL/GenBank/DDBJ databases">
        <title>Whole genome shotgun sequence of Streptomyces angustmyceticus NBRC 3934.</title>
        <authorList>
            <person name="Hosoyama A."/>
            <person name="Ichikawa N."/>
            <person name="Kimura A."/>
            <person name="Kitahashi Y."/>
            <person name="Komaki H."/>
            <person name="Uohara A."/>
        </authorList>
    </citation>
    <scope>NUCLEOTIDE SEQUENCE [LARGE SCALE GENOMIC DNA]</scope>
    <source>
        <strain evidence="1 2">NBRC 3934</strain>
    </source>
</reference>
<protein>
    <submittedName>
        <fullName evidence="1">Uncharacterized protein</fullName>
    </submittedName>
</protein>
<comment type="caution">
    <text evidence="1">The sequence shown here is derived from an EMBL/GenBank/DDBJ whole genome shotgun (WGS) entry which is preliminary data.</text>
</comment>